<dbReference type="SMART" id="SM00825">
    <property type="entry name" value="PKS_KS"/>
    <property type="match status" value="1"/>
</dbReference>
<dbReference type="InterPro" id="IPR018201">
    <property type="entry name" value="Ketoacyl_synth_AS"/>
</dbReference>
<dbReference type="SUPFAM" id="SSF53901">
    <property type="entry name" value="Thiolase-like"/>
    <property type="match status" value="2"/>
</dbReference>
<evidence type="ECO:0000256" key="1">
    <source>
        <dbReference type="ARBA" id="ARBA00008467"/>
    </source>
</evidence>
<name>A0A1F5GJ33_9BACT</name>
<dbReference type="GO" id="GO:0005829">
    <property type="term" value="C:cytosol"/>
    <property type="evidence" value="ECO:0007669"/>
    <property type="project" value="TreeGrafter"/>
</dbReference>
<dbReference type="CDD" id="cd00834">
    <property type="entry name" value="KAS_I_II"/>
    <property type="match status" value="1"/>
</dbReference>
<dbReference type="PANTHER" id="PTHR11712:SF336">
    <property type="entry name" value="3-OXOACYL-[ACYL-CARRIER-PROTEIN] SYNTHASE, MITOCHONDRIAL"/>
    <property type="match status" value="1"/>
</dbReference>
<dbReference type="Proteomes" id="UP000177124">
    <property type="component" value="Unassembled WGS sequence"/>
</dbReference>
<dbReference type="InterPro" id="IPR020841">
    <property type="entry name" value="PKS_Beta-ketoAc_synthase_dom"/>
</dbReference>
<accession>A0A1F5GJ33</accession>
<dbReference type="Pfam" id="PF02801">
    <property type="entry name" value="Ketoacyl-synt_C"/>
    <property type="match status" value="1"/>
</dbReference>
<keyword evidence="2 3" id="KW-0808">Transferase</keyword>
<evidence type="ECO:0000256" key="3">
    <source>
        <dbReference type="RuleBase" id="RU003694"/>
    </source>
</evidence>
<dbReference type="EMBL" id="MFBF01000009">
    <property type="protein sequence ID" value="OGD91835.1"/>
    <property type="molecule type" value="Genomic_DNA"/>
</dbReference>
<evidence type="ECO:0000313" key="6">
    <source>
        <dbReference type="Proteomes" id="UP000177124"/>
    </source>
</evidence>
<evidence type="ECO:0000256" key="2">
    <source>
        <dbReference type="ARBA" id="ARBA00022679"/>
    </source>
</evidence>
<feature type="domain" description="Ketosynthase family 3 (KS3)" evidence="4">
    <location>
        <begin position="19"/>
        <end position="432"/>
    </location>
</feature>
<dbReference type="GO" id="GO:0004315">
    <property type="term" value="F:3-oxoacyl-[acyl-carrier-protein] synthase activity"/>
    <property type="evidence" value="ECO:0007669"/>
    <property type="project" value="InterPro"/>
</dbReference>
<dbReference type="InterPro" id="IPR014031">
    <property type="entry name" value="Ketoacyl_synth_C"/>
</dbReference>
<dbReference type="InterPro" id="IPR014030">
    <property type="entry name" value="Ketoacyl_synth_N"/>
</dbReference>
<gene>
    <name evidence="5" type="ORF">A3D07_00255</name>
</gene>
<dbReference type="Pfam" id="PF00109">
    <property type="entry name" value="ketoacyl-synt"/>
    <property type="match status" value="1"/>
</dbReference>
<proteinExistence type="inferred from homology"/>
<dbReference type="AlphaFoldDB" id="A0A1F5GJ33"/>
<dbReference type="STRING" id="1797716.A3D07_00255"/>
<protein>
    <recommendedName>
        <fullName evidence="4">Ketosynthase family 3 (KS3) domain-containing protein</fullName>
    </recommendedName>
</protein>
<evidence type="ECO:0000259" key="4">
    <source>
        <dbReference type="PROSITE" id="PS52004"/>
    </source>
</evidence>
<dbReference type="InterPro" id="IPR000794">
    <property type="entry name" value="Beta-ketoacyl_synthase"/>
</dbReference>
<dbReference type="PANTHER" id="PTHR11712">
    <property type="entry name" value="POLYKETIDE SYNTHASE-RELATED"/>
    <property type="match status" value="1"/>
</dbReference>
<comment type="similarity">
    <text evidence="1 3">Belongs to the thiolase-like superfamily. Beta-ketoacyl-ACP synthases family.</text>
</comment>
<comment type="caution">
    <text evidence="5">The sequence shown here is derived from an EMBL/GenBank/DDBJ whole genome shotgun (WGS) entry which is preliminary data.</text>
</comment>
<dbReference type="InterPro" id="IPR016039">
    <property type="entry name" value="Thiolase-like"/>
</dbReference>
<dbReference type="PROSITE" id="PS00606">
    <property type="entry name" value="KS3_1"/>
    <property type="match status" value="1"/>
</dbReference>
<dbReference type="Gene3D" id="3.40.47.10">
    <property type="match status" value="2"/>
</dbReference>
<dbReference type="GO" id="GO:0006633">
    <property type="term" value="P:fatty acid biosynthetic process"/>
    <property type="evidence" value="ECO:0007669"/>
    <property type="project" value="InterPro"/>
</dbReference>
<dbReference type="PROSITE" id="PS52004">
    <property type="entry name" value="KS3_2"/>
    <property type="match status" value="1"/>
</dbReference>
<reference evidence="5 6" key="1">
    <citation type="journal article" date="2016" name="Nat. Commun.">
        <title>Thousands of microbial genomes shed light on interconnected biogeochemical processes in an aquifer system.</title>
        <authorList>
            <person name="Anantharaman K."/>
            <person name="Brown C.T."/>
            <person name="Hug L.A."/>
            <person name="Sharon I."/>
            <person name="Castelle C.J."/>
            <person name="Probst A.J."/>
            <person name="Thomas B.C."/>
            <person name="Singh A."/>
            <person name="Wilkins M.J."/>
            <person name="Karaoz U."/>
            <person name="Brodie E.L."/>
            <person name="Williams K.H."/>
            <person name="Hubbard S.S."/>
            <person name="Banfield J.F."/>
        </authorList>
    </citation>
    <scope>NUCLEOTIDE SEQUENCE [LARGE SCALE GENOMIC DNA]</scope>
</reference>
<organism evidence="5 6">
    <name type="scientific">Candidatus Curtissbacteria bacterium RIFCSPHIGHO2_02_FULL_42_15</name>
    <dbReference type="NCBI Taxonomy" id="1797716"/>
    <lineage>
        <taxon>Bacteria</taxon>
        <taxon>Candidatus Curtissiibacteriota</taxon>
    </lineage>
</organism>
<evidence type="ECO:0000313" key="5">
    <source>
        <dbReference type="EMBL" id="OGD91835.1"/>
    </source>
</evidence>
<sequence>MSGERFSDQSVEIKERESRQKVVVTGMDAITPLGFSWRETWGNLVKGVNTAITLFDDRFRGRVASPIVYFNPDNFFSRSETKIKQRTSRAAQFSYIAARGALSDAGLLCTNSDPEVKIDPDQWGVYVGTGTGGVEEYRRAAESVKSEGPRRIPAEAVFKILPERVGTVINLAFGFRGRSGTTITACATGLTNIAQSAEYVAKGEMDGMISGATEGTISDVIMGGFANIRALPKNFTKRPQAASRPFDEESEGFVPSEGAGIVVLENEKIALSRGADIKAELAGFAWNNDANHETVPDHNGLAKAILRALEVARLKVTDVDVYVAHGTSTEINELSEMKALVQALGKHAYQVAITAPKSMLNHQLGAAGALTSLVATSILRQNVIPPTINIDKLKEEFKRFDIVQKARDVKANVVVAAAAGFGGHNAVAVFKRYFNPQLRLPFSASPT</sequence>